<proteinExistence type="predicted"/>
<evidence type="ECO:0000313" key="2">
    <source>
        <dbReference type="Proteomes" id="UP001482154"/>
    </source>
</evidence>
<sequence>MENNKFKVESLIMDVELATESLGVILQDQENTMFQFEDTDSLNQAYILEAYRNGATRNYTMIKILQEITGKLDELCSTYQTMMKER</sequence>
<dbReference type="Proteomes" id="UP001482154">
    <property type="component" value="Unassembled WGS sequence"/>
</dbReference>
<evidence type="ECO:0000313" key="1">
    <source>
        <dbReference type="EMBL" id="MEQ2711537.1"/>
    </source>
</evidence>
<organism evidence="1 2">
    <name type="scientific">Anaerostipes amylophilus</name>
    <dbReference type="NCBI Taxonomy" id="2981779"/>
    <lineage>
        <taxon>Bacteria</taxon>
        <taxon>Bacillati</taxon>
        <taxon>Bacillota</taxon>
        <taxon>Clostridia</taxon>
        <taxon>Lachnospirales</taxon>
        <taxon>Lachnospiraceae</taxon>
        <taxon>Anaerostipes</taxon>
    </lineage>
</organism>
<gene>
    <name evidence="1" type="ORF">AAAU51_10170</name>
</gene>
<accession>A0ABV1IXF1</accession>
<name>A0ABV1IXF1_9FIRM</name>
<keyword evidence="2" id="KW-1185">Reference proteome</keyword>
<dbReference type="RefSeq" id="WP_349111162.1">
    <property type="nucleotide sequence ID" value="NZ_JBBNIN010000015.1"/>
</dbReference>
<reference evidence="1 2" key="1">
    <citation type="submission" date="2024-04" db="EMBL/GenBank/DDBJ databases">
        <title>Human intestinal bacterial collection.</title>
        <authorList>
            <person name="Pauvert C."/>
            <person name="Hitch T.C.A."/>
            <person name="Clavel T."/>
        </authorList>
    </citation>
    <scope>NUCLEOTIDE SEQUENCE [LARGE SCALE GENOMIC DNA]</scope>
    <source>
        <strain evidence="1 2">CLA-AA-H249</strain>
    </source>
</reference>
<dbReference type="EMBL" id="JBBNIN010000015">
    <property type="protein sequence ID" value="MEQ2711537.1"/>
    <property type="molecule type" value="Genomic_DNA"/>
</dbReference>
<protein>
    <submittedName>
        <fullName evidence="1">Uncharacterized protein</fullName>
    </submittedName>
</protein>
<comment type="caution">
    <text evidence="1">The sequence shown here is derived from an EMBL/GenBank/DDBJ whole genome shotgun (WGS) entry which is preliminary data.</text>
</comment>